<evidence type="ECO:0000313" key="1">
    <source>
        <dbReference type="EMBL" id="MRJ36257.1"/>
    </source>
</evidence>
<accession>A0A5P1D745</accession>
<comment type="caution">
    <text evidence="1">The sequence shown here is derived from an EMBL/GenBank/DDBJ whole genome shotgun (WGS) entry which is preliminary data.</text>
</comment>
<dbReference type="Proteomes" id="UP000408764">
    <property type="component" value="Unassembled WGS sequence"/>
</dbReference>
<organism evidence="1 2">
    <name type="scientific">Pseudomonas haemolytica</name>
    <dbReference type="NCBI Taxonomy" id="2600065"/>
    <lineage>
        <taxon>Bacteria</taxon>
        <taxon>Pseudomonadati</taxon>
        <taxon>Pseudomonadota</taxon>
        <taxon>Gammaproteobacteria</taxon>
        <taxon>Pseudomonadales</taxon>
        <taxon>Pseudomonadaceae</taxon>
        <taxon>Pseudomonas</taxon>
    </lineage>
</organism>
<protein>
    <submittedName>
        <fullName evidence="1">Uncharacterized protein</fullName>
    </submittedName>
</protein>
<name>A0A5P1D745_9PSED</name>
<dbReference type="OrthoDB" id="7026607at2"/>
<dbReference type="Pfam" id="PF19749">
    <property type="entry name" value="DUF6236"/>
    <property type="match status" value="1"/>
</dbReference>
<evidence type="ECO:0000313" key="2">
    <source>
        <dbReference type="Proteomes" id="UP000408764"/>
    </source>
</evidence>
<dbReference type="InterPro" id="IPR046203">
    <property type="entry name" value="DUF6236"/>
</dbReference>
<dbReference type="EMBL" id="VOIW01000001">
    <property type="protein sequence ID" value="MRJ36257.1"/>
    <property type="molecule type" value="Genomic_DNA"/>
</dbReference>
<reference evidence="1 2" key="1">
    <citation type="submission" date="2019-08" db="EMBL/GenBank/DDBJ databases">
        <title>Pseudomonas haemolytica sp. nov. isolated from raw milk and skim milk concentrate.</title>
        <authorList>
            <person name="Hofmann K."/>
            <person name="Huptas C."/>
            <person name="Doll E."/>
            <person name="Scherer S."/>
            <person name="Wenning M."/>
        </authorList>
    </citation>
    <scope>NUCLEOTIDE SEQUENCE [LARGE SCALE GENOMIC DNA]</scope>
    <source>
        <strain evidence="1 2">DSM 108987</strain>
    </source>
</reference>
<gene>
    <name evidence="1" type="ORF">FRT59_04595</name>
</gene>
<dbReference type="AlphaFoldDB" id="A0A5P1D745"/>
<dbReference type="RefSeq" id="WP_153870504.1">
    <property type="nucleotide sequence ID" value="NZ_VOIW01000001.1"/>
</dbReference>
<proteinExistence type="predicted"/>
<sequence length="290" mass="31720">MKRGVVANSTPVKSEPGGFSIGGNGLSADDIRFYTMYWDRVLIPSNSMIHVQVPDEDILISSGVIERPEAPMPHRVGAGDMASIMLKAQVDFAAHLIKTDRMTDWVIHQMSDELVLPESAGEIRRTLRLDLTNTLPVPSRDVPIEDVLDFKLRRGDELKRLHNALDEIYLDVLRSPDQELSSRKAVADLAKAIGDISTVSLERWSKTSKFDYSVNFNLDRSSLPLAIAAGSAGAAFDFFSSAFSIPIGAVIGSLSQLLSLKAGYSNSISSVKEVDKLSYLACAHKENILS</sequence>